<dbReference type="EMBL" id="CAJNDS010000622">
    <property type="protein sequence ID" value="CAE7223352.1"/>
    <property type="molecule type" value="Genomic_DNA"/>
</dbReference>
<proteinExistence type="predicted"/>
<accession>A0A812K6R3</accession>
<evidence type="ECO:0000313" key="1">
    <source>
        <dbReference type="EMBL" id="CAE7223352.1"/>
    </source>
</evidence>
<evidence type="ECO:0000313" key="2">
    <source>
        <dbReference type="Proteomes" id="UP000604046"/>
    </source>
</evidence>
<organism evidence="1 2">
    <name type="scientific">Symbiodinium natans</name>
    <dbReference type="NCBI Taxonomy" id="878477"/>
    <lineage>
        <taxon>Eukaryota</taxon>
        <taxon>Sar</taxon>
        <taxon>Alveolata</taxon>
        <taxon>Dinophyceae</taxon>
        <taxon>Suessiales</taxon>
        <taxon>Symbiodiniaceae</taxon>
        <taxon>Symbiodinium</taxon>
    </lineage>
</organism>
<comment type="caution">
    <text evidence="1">The sequence shown here is derived from an EMBL/GenBank/DDBJ whole genome shotgun (WGS) entry which is preliminary data.</text>
</comment>
<keyword evidence="2" id="KW-1185">Reference proteome</keyword>
<sequence length="190" mass="21100">MSLRFAPPRAELLQPATISPASLQPASSASIVPSRHDVASRSSRTLALVATLGACRSFQSKLRRCAAPALKRVVKEDTKTKTAKTHLWGVVIRAPIWKGRWWQFWKPVLIRMGLRTYSVQQFAEKLEEALPELLTREKAQRAAGELVETALIGDIGKAVVLGDARDKAERCRQRLQATLPDLEVLVEPMP</sequence>
<dbReference type="Proteomes" id="UP000604046">
    <property type="component" value="Unassembled WGS sequence"/>
</dbReference>
<reference evidence="1" key="1">
    <citation type="submission" date="2021-02" db="EMBL/GenBank/DDBJ databases">
        <authorList>
            <person name="Dougan E. K."/>
            <person name="Rhodes N."/>
            <person name="Thang M."/>
            <person name="Chan C."/>
        </authorList>
    </citation>
    <scope>NUCLEOTIDE SEQUENCE</scope>
</reference>
<name>A0A812K6R3_9DINO</name>
<dbReference type="OrthoDB" id="10294871at2759"/>
<gene>
    <name evidence="1" type="primary">Acly</name>
    <name evidence="1" type="ORF">SNAT2548_LOCUS8413</name>
</gene>
<dbReference type="AlphaFoldDB" id="A0A812K6R3"/>
<protein>
    <submittedName>
        <fullName evidence="1">Acly protein</fullName>
    </submittedName>
</protein>